<protein>
    <submittedName>
        <fullName evidence="1">Uncharacterized protein</fullName>
    </submittedName>
</protein>
<proteinExistence type="predicted"/>
<dbReference type="AlphaFoldDB" id="F8NSQ6"/>
<dbReference type="RefSeq" id="XP_007317153.1">
    <property type="nucleotide sequence ID" value="XM_007317091.1"/>
</dbReference>
<sequence>MPVQGELTDVTKPLNAQTLKLVHNSRIVSLLESPHRSRKHDMHISRSDYALITPFDAVPVISWCTRKIGEKQHNNGIIKGLA</sequence>
<dbReference type="Proteomes" id="UP000008064">
    <property type="component" value="Unassembled WGS sequence"/>
</dbReference>
<accession>F8NSQ6</accession>
<dbReference type="EMBL" id="GL945432">
    <property type="protein sequence ID" value="EGO26980.1"/>
    <property type="molecule type" value="Genomic_DNA"/>
</dbReference>
<dbReference type="GeneID" id="18811204"/>
<evidence type="ECO:0000313" key="1">
    <source>
        <dbReference type="EMBL" id="EGO26980.1"/>
    </source>
</evidence>
<name>F8NSQ6_SERL9</name>
<reference evidence="1" key="1">
    <citation type="submission" date="2011-04" db="EMBL/GenBank/DDBJ databases">
        <title>Evolution of plant cell wall degrading machinery underlies the functional diversity of forest fungi.</title>
        <authorList>
            <consortium name="US DOE Joint Genome Institute (JGI-PGF)"/>
            <person name="Eastwood D.C."/>
            <person name="Floudas D."/>
            <person name="Binder M."/>
            <person name="Majcherczyk A."/>
            <person name="Schneider P."/>
            <person name="Aerts A."/>
            <person name="Asiegbu F.O."/>
            <person name="Baker S.E."/>
            <person name="Barry K."/>
            <person name="Bendiksby M."/>
            <person name="Blumentritt M."/>
            <person name="Coutinho P.M."/>
            <person name="Cullen D."/>
            <person name="Cullen D."/>
            <person name="Gathman A."/>
            <person name="Goodell B."/>
            <person name="Henrissat B."/>
            <person name="Ihrmark K."/>
            <person name="Kauserud H."/>
            <person name="Kohler A."/>
            <person name="LaButti K."/>
            <person name="Lapidus A."/>
            <person name="Lavin J.L."/>
            <person name="Lee Y.-H."/>
            <person name="Lindquist E."/>
            <person name="Lilly W."/>
            <person name="Lucas S."/>
            <person name="Morin E."/>
            <person name="Murat C."/>
            <person name="Oguiza J.A."/>
            <person name="Park J."/>
            <person name="Pisabarro A.G."/>
            <person name="Riley R."/>
            <person name="Rosling A."/>
            <person name="Salamov A."/>
            <person name="Schmidt O."/>
            <person name="Schmutz J."/>
            <person name="Skrede I."/>
            <person name="Stenlid J."/>
            <person name="Wiebenga A."/>
            <person name="Xie X."/>
            <person name="Kues U."/>
            <person name="Hibbett D.S."/>
            <person name="Hoffmeister D."/>
            <person name="Hogberg N."/>
            <person name="Martin F."/>
            <person name="Grigoriev I.V."/>
            <person name="Watkinson S.C."/>
        </authorList>
    </citation>
    <scope>NUCLEOTIDE SEQUENCE</scope>
    <source>
        <strain evidence="1">S7.9</strain>
    </source>
</reference>
<gene>
    <name evidence="1" type="ORF">SERLADRAFT_386389</name>
</gene>
<dbReference type="KEGG" id="sla:SERLADRAFT_386389"/>
<dbReference type="HOGENOM" id="CLU_2559717_0_0_1"/>
<organism>
    <name type="scientific">Serpula lacrymans var. lacrymans (strain S7.9)</name>
    <name type="common">Dry rot fungus</name>
    <dbReference type="NCBI Taxonomy" id="578457"/>
    <lineage>
        <taxon>Eukaryota</taxon>
        <taxon>Fungi</taxon>
        <taxon>Dikarya</taxon>
        <taxon>Basidiomycota</taxon>
        <taxon>Agaricomycotina</taxon>
        <taxon>Agaricomycetes</taxon>
        <taxon>Agaricomycetidae</taxon>
        <taxon>Boletales</taxon>
        <taxon>Coniophorineae</taxon>
        <taxon>Serpulaceae</taxon>
        <taxon>Serpula</taxon>
    </lineage>
</organism>